<dbReference type="EMBL" id="UWOC01000161">
    <property type="protein sequence ID" value="VCU10148.1"/>
    <property type="molecule type" value="Genomic_DNA"/>
</dbReference>
<evidence type="ECO:0000256" key="1">
    <source>
        <dbReference type="SAM" id="Coils"/>
    </source>
</evidence>
<feature type="coiled-coil region" evidence="1">
    <location>
        <begin position="32"/>
        <end position="59"/>
    </location>
</feature>
<proteinExistence type="predicted"/>
<dbReference type="AlphaFoldDB" id="A0A447CY35"/>
<dbReference type="Proteomes" id="UP000289200">
    <property type="component" value="Unassembled WGS sequence"/>
</dbReference>
<sequence length="61" mass="6750">MTTVTDPAFLTHAAAAIAQQRNSALDALAAAEARRTIEIDELRRQINELRKQTDESKTQTP</sequence>
<gene>
    <name evidence="2" type="ORF">RHODGE_RHODGE_03334</name>
</gene>
<dbReference type="RefSeq" id="WP_129610087.1">
    <property type="nucleotide sequence ID" value="NZ_UWOC01000161.1"/>
</dbReference>
<accession>A0A447CY35</accession>
<keyword evidence="1" id="KW-0175">Coiled coil</keyword>
<evidence type="ECO:0000313" key="3">
    <source>
        <dbReference type="Proteomes" id="UP000289200"/>
    </source>
</evidence>
<organism evidence="2 3">
    <name type="scientific">Rhodoplanes serenus</name>
    <dbReference type="NCBI Taxonomy" id="200615"/>
    <lineage>
        <taxon>Bacteria</taxon>
        <taxon>Pseudomonadati</taxon>
        <taxon>Pseudomonadota</taxon>
        <taxon>Alphaproteobacteria</taxon>
        <taxon>Hyphomicrobiales</taxon>
        <taxon>Nitrobacteraceae</taxon>
        <taxon>Rhodoplanes</taxon>
    </lineage>
</organism>
<name>A0A447CY35_9BRAD</name>
<reference evidence="3" key="1">
    <citation type="submission" date="2018-10" db="EMBL/GenBank/DDBJ databases">
        <authorList>
            <person name="Peiro R."/>
            <person name="Begona"/>
            <person name="Cbmso G."/>
            <person name="Lopez M."/>
            <person name="Gonzalez S."/>
            <person name="Sacristan E."/>
            <person name="Castillo E."/>
        </authorList>
    </citation>
    <scope>NUCLEOTIDE SEQUENCE [LARGE SCALE GENOMIC DNA]</scope>
</reference>
<protein>
    <submittedName>
        <fullName evidence="2">Uncharacterized protein</fullName>
    </submittedName>
</protein>
<evidence type="ECO:0000313" key="2">
    <source>
        <dbReference type="EMBL" id="VCU10148.1"/>
    </source>
</evidence>
<comment type="caution">
    <text evidence="2">The sequence shown here is derived from an EMBL/GenBank/DDBJ whole genome shotgun (WGS) entry which is preliminary data.</text>
</comment>
<keyword evidence="3" id="KW-1185">Reference proteome</keyword>